<organism evidence="2 3">
    <name type="scientific">Amycolatopsis minnesotensis</name>
    <dbReference type="NCBI Taxonomy" id="337894"/>
    <lineage>
        <taxon>Bacteria</taxon>
        <taxon>Bacillati</taxon>
        <taxon>Actinomycetota</taxon>
        <taxon>Actinomycetes</taxon>
        <taxon>Pseudonocardiales</taxon>
        <taxon>Pseudonocardiaceae</taxon>
        <taxon>Amycolatopsis</taxon>
    </lineage>
</organism>
<evidence type="ECO:0000313" key="2">
    <source>
        <dbReference type="EMBL" id="GAA1992250.1"/>
    </source>
</evidence>
<evidence type="ECO:0000313" key="3">
    <source>
        <dbReference type="Proteomes" id="UP001501116"/>
    </source>
</evidence>
<dbReference type="EMBL" id="BAAANN010000064">
    <property type="protein sequence ID" value="GAA1992250.1"/>
    <property type="molecule type" value="Genomic_DNA"/>
</dbReference>
<comment type="caution">
    <text evidence="2">The sequence shown here is derived from an EMBL/GenBank/DDBJ whole genome shotgun (WGS) entry which is preliminary data.</text>
</comment>
<proteinExistence type="predicted"/>
<gene>
    <name evidence="2" type="ORF">GCM10009754_83910</name>
</gene>
<evidence type="ECO:0000256" key="1">
    <source>
        <dbReference type="SAM" id="MobiDB-lite"/>
    </source>
</evidence>
<reference evidence="3" key="1">
    <citation type="journal article" date="2019" name="Int. J. Syst. Evol. Microbiol.">
        <title>The Global Catalogue of Microorganisms (GCM) 10K type strain sequencing project: providing services to taxonomists for standard genome sequencing and annotation.</title>
        <authorList>
            <consortium name="The Broad Institute Genomics Platform"/>
            <consortium name="The Broad Institute Genome Sequencing Center for Infectious Disease"/>
            <person name="Wu L."/>
            <person name="Ma J."/>
        </authorList>
    </citation>
    <scope>NUCLEOTIDE SEQUENCE [LARGE SCALE GENOMIC DNA]</scope>
    <source>
        <strain evidence="3">JCM 14545</strain>
    </source>
</reference>
<dbReference type="Proteomes" id="UP001501116">
    <property type="component" value="Unassembled WGS sequence"/>
</dbReference>
<accession>A0ABP5E7E8</accession>
<protein>
    <submittedName>
        <fullName evidence="2">Uncharacterized protein</fullName>
    </submittedName>
</protein>
<feature type="region of interest" description="Disordered" evidence="1">
    <location>
        <begin position="23"/>
        <end position="61"/>
    </location>
</feature>
<name>A0ABP5E7E8_9PSEU</name>
<keyword evidence="3" id="KW-1185">Reference proteome</keyword>
<sequence length="61" mass="6695">MRGQGDHGLTGHVDERRERRELLAATQRGQRVSRVGRDRAGRSGGAPLADKNYVDLVRPSG</sequence>